<organism evidence="5 6">
    <name type="scientific">Maliponia aquimaris</name>
    <dbReference type="NCBI Taxonomy" id="1673631"/>
    <lineage>
        <taxon>Bacteria</taxon>
        <taxon>Pseudomonadati</taxon>
        <taxon>Pseudomonadota</taxon>
        <taxon>Alphaproteobacteria</taxon>
        <taxon>Rhodobacterales</taxon>
        <taxon>Paracoccaceae</taxon>
        <taxon>Maliponia</taxon>
    </lineage>
</organism>
<dbReference type="RefSeq" id="WP_176445050.1">
    <property type="nucleotide sequence ID" value="NZ_FXYF01000002.1"/>
</dbReference>
<keyword evidence="2 4" id="KW-0732">Signal</keyword>
<dbReference type="SUPFAM" id="SSF111384">
    <property type="entry name" value="OmpH-like"/>
    <property type="match status" value="1"/>
</dbReference>
<dbReference type="AlphaFoldDB" id="A0A238JYH5"/>
<feature type="signal peptide" evidence="4">
    <location>
        <begin position="1"/>
        <end position="21"/>
    </location>
</feature>
<dbReference type="Gene3D" id="3.30.910.20">
    <property type="entry name" value="Skp domain"/>
    <property type="match status" value="1"/>
</dbReference>
<reference evidence="5 6" key="1">
    <citation type="submission" date="2017-05" db="EMBL/GenBank/DDBJ databases">
        <authorList>
            <person name="Song R."/>
            <person name="Chenine A.L."/>
            <person name="Ruprecht R.M."/>
        </authorList>
    </citation>
    <scope>NUCLEOTIDE SEQUENCE [LARGE SCALE GENOMIC DNA]</scope>
    <source>
        <strain evidence="5 6">CECT 8898</strain>
    </source>
</reference>
<dbReference type="GO" id="GO:0051082">
    <property type="term" value="F:unfolded protein binding"/>
    <property type="evidence" value="ECO:0007669"/>
    <property type="project" value="InterPro"/>
</dbReference>
<sequence>MRRTARLVALWFSLLAGSVSAQGLGSPFATGTPQSEILVIDFERVFAESAFGQRVNEEIERDGRAIAAENRKIEAELIEEERELTELRPTLAPDEFRKLADAFDAKVQRLRDEQDAKARALGVRTDEARRRFLGVAQPVLEGLLREAGAALILERRTVLVAADAIDITERAIERIDVQIGSGTPPEPVQPEPTLPEPTQPEPTQPPVGQD</sequence>
<evidence type="ECO:0000256" key="4">
    <source>
        <dbReference type="SAM" id="SignalP"/>
    </source>
</evidence>
<evidence type="ECO:0000256" key="3">
    <source>
        <dbReference type="SAM" id="MobiDB-lite"/>
    </source>
</evidence>
<comment type="similarity">
    <text evidence="1">Belongs to the Skp family.</text>
</comment>
<dbReference type="InterPro" id="IPR024930">
    <property type="entry name" value="Skp_dom_sf"/>
</dbReference>
<feature type="region of interest" description="Disordered" evidence="3">
    <location>
        <begin position="177"/>
        <end position="210"/>
    </location>
</feature>
<dbReference type="PANTHER" id="PTHR35089">
    <property type="entry name" value="CHAPERONE PROTEIN SKP"/>
    <property type="match status" value="1"/>
</dbReference>
<feature type="compositionally biased region" description="Pro residues" evidence="3">
    <location>
        <begin position="184"/>
        <end position="210"/>
    </location>
</feature>
<keyword evidence="6" id="KW-1185">Reference proteome</keyword>
<dbReference type="Pfam" id="PF03938">
    <property type="entry name" value="OmpH"/>
    <property type="match status" value="1"/>
</dbReference>
<proteinExistence type="inferred from homology"/>
<gene>
    <name evidence="5" type="ORF">MAA8898_00617</name>
</gene>
<name>A0A238JYH5_9RHOB</name>
<evidence type="ECO:0000256" key="2">
    <source>
        <dbReference type="ARBA" id="ARBA00022729"/>
    </source>
</evidence>
<dbReference type="PANTHER" id="PTHR35089:SF1">
    <property type="entry name" value="CHAPERONE PROTEIN SKP"/>
    <property type="match status" value="1"/>
</dbReference>
<dbReference type="Proteomes" id="UP000207598">
    <property type="component" value="Unassembled WGS sequence"/>
</dbReference>
<protein>
    <submittedName>
        <fullName evidence="5">Outer membrane protein (OmpH-like)</fullName>
    </submittedName>
</protein>
<evidence type="ECO:0000313" key="6">
    <source>
        <dbReference type="Proteomes" id="UP000207598"/>
    </source>
</evidence>
<dbReference type="GO" id="GO:0005829">
    <property type="term" value="C:cytosol"/>
    <property type="evidence" value="ECO:0007669"/>
    <property type="project" value="TreeGrafter"/>
</dbReference>
<evidence type="ECO:0000256" key="1">
    <source>
        <dbReference type="ARBA" id="ARBA00009091"/>
    </source>
</evidence>
<dbReference type="SMART" id="SM00935">
    <property type="entry name" value="OmpH"/>
    <property type="match status" value="1"/>
</dbReference>
<dbReference type="InterPro" id="IPR005632">
    <property type="entry name" value="Chaperone_Skp"/>
</dbReference>
<feature type="chain" id="PRO_5013303009" evidence="4">
    <location>
        <begin position="22"/>
        <end position="210"/>
    </location>
</feature>
<dbReference type="EMBL" id="FXYF01000002">
    <property type="protein sequence ID" value="SMX35705.1"/>
    <property type="molecule type" value="Genomic_DNA"/>
</dbReference>
<accession>A0A238JYH5</accession>
<evidence type="ECO:0000313" key="5">
    <source>
        <dbReference type="EMBL" id="SMX35705.1"/>
    </source>
</evidence>
<dbReference type="GO" id="GO:0050821">
    <property type="term" value="P:protein stabilization"/>
    <property type="evidence" value="ECO:0007669"/>
    <property type="project" value="TreeGrafter"/>
</dbReference>